<feature type="domain" description="Aminoglycoside phosphotransferase" evidence="2">
    <location>
        <begin position="162"/>
        <end position="367"/>
    </location>
</feature>
<dbReference type="InterPro" id="IPR011009">
    <property type="entry name" value="Kinase-like_dom_sf"/>
</dbReference>
<organism evidence="3 4">
    <name type="scientific">Hortaea werneckii</name>
    <name type="common">Black yeast</name>
    <name type="synonym">Cladosporium werneckii</name>
    <dbReference type="NCBI Taxonomy" id="91943"/>
    <lineage>
        <taxon>Eukaryota</taxon>
        <taxon>Fungi</taxon>
        <taxon>Dikarya</taxon>
        <taxon>Ascomycota</taxon>
        <taxon>Pezizomycotina</taxon>
        <taxon>Dothideomycetes</taxon>
        <taxon>Dothideomycetidae</taxon>
        <taxon>Mycosphaerellales</taxon>
        <taxon>Teratosphaeriaceae</taxon>
        <taxon>Hortaea</taxon>
    </lineage>
</organism>
<dbReference type="VEuPathDB" id="FungiDB:BTJ68_01641"/>
<protein>
    <recommendedName>
        <fullName evidence="2">Aminoglycoside phosphotransferase domain-containing protein</fullName>
    </recommendedName>
</protein>
<dbReference type="Pfam" id="PF01636">
    <property type="entry name" value="APH"/>
    <property type="match status" value="1"/>
</dbReference>
<feature type="region of interest" description="Disordered" evidence="1">
    <location>
        <begin position="73"/>
        <end position="100"/>
    </location>
</feature>
<feature type="compositionally biased region" description="Polar residues" evidence="1">
    <location>
        <begin position="83"/>
        <end position="100"/>
    </location>
</feature>
<dbReference type="Gene3D" id="3.90.1200.10">
    <property type="match status" value="1"/>
</dbReference>
<gene>
    <name evidence="3" type="ORF">D0862_02271</name>
</gene>
<dbReference type="SUPFAM" id="SSF56112">
    <property type="entry name" value="Protein kinase-like (PK-like)"/>
    <property type="match status" value="1"/>
</dbReference>
<feature type="compositionally biased region" description="Basic and acidic residues" evidence="1">
    <location>
        <begin position="470"/>
        <end position="480"/>
    </location>
</feature>
<comment type="caution">
    <text evidence="3">The sequence shown here is derived from an EMBL/GenBank/DDBJ whole genome shotgun (WGS) entry which is preliminary data.</text>
</comment>
<accession>A0A3M7HK41</accession>
<name>A0A3M7HK41_HORWE</name>
<dbReference type="InterPro" id="IPR002575">
    <property type="entry name" value="Aminoglycoside_PTrfase"/>
</dbReference>
<feature type="compositionally biased region" description="Acidic residues" evidence="1">
    <location>
        <begin position="485"/>
        <end position="498"/>
    </location>
</feature>
<dbReference type="Proteomes" id="UP000281468">
    <property type="component" value="Unassembled WGS sequence"/>
</dbReference>
<reference evidence="3 4" key="1">
    <citation type="journal article" date="2018" name="BMC Genomics">
        <title>Genomic evidence for intraspecific hybridization in a clonal and extremely halotolerant yeast.</title>
        <authorList>
            <person name="Gostincar C."/>
            <person name="Stajich J.E."/>
            <person name="Zupancic J."/>
            <person name="Zalar P."/>
            <person name="Gunde-Cimerman N."/>
        </authorList>
    </citation>
    <scope>NUCLEOTIDE SEQUENCE [LARGE SCALE GENOMIC DNA]</scope>
    <source>
        <strain evidence="3 4">EXF-171</strain>
    </source>
</reference>
<dbReference type="InterPro" id="IPR051678">
    <property type="entry name" value="AGP_Transferase"/>
</dbReference>
<dbReference type="AlphaFoldDB" id="A0A3M7HK41"/>
<dbReference type="PANTHER" id="PTHR21310:SF15">
    <property type="entry name" value="AMINOGLYCOSIDE PHOSPHOTRANSFERASE DOMAIN-CONTAINING PROTEIN"/>
    <property type="match status" value="1"/>
</dbReference>
<sequence length="498" mass="55859">MSLLPFNANHWAAQGLLTLEVSWNTSKLQPAVNELEIMNQEHCTGVLTETETCQQVSHGAIQSLKEFDVQVAGDEKARDAEPNNRNGAHTSGTHKTSSADSASQLDLNFDAIKHIATCFLPGNHGKCTDMRYLASGTFHIVTLLEFEDGWSCVGRFTIDKEENLRALESEQATLHYVKHNSSIPTPAVYYVNTNANHVAGAAFTLQERLPGEPLSKMWDNLSVEHKKAAISQVADVVVHLSRLHFHTIGSLKANGEIGTLQNRTLNPKDGLYPNGPFGTLKDYMFSFLSPEHGQTDEVLEMYPKIKDILGALLAEQVSNPILSPPWRLIHGDFDSQNMLFERDKSSGVPTLSGIIDWDNSYAGPVYYLYDYPIFIQDCDMERDKYEVNKILRKHFVQSIMNSFPEDSGSRTEAWECFRQKSNWLNGFQDTFTRIRWYADAERSIVRGYLSELVDGDGLAYGGRWDWKPDSEFGDDTHDEVSSQDSSDEESGSEEGADI</sequence>
<evidence type="ECO:0000313" key="4">
    <source>
        <dbReference type="Proteomes" id="UP000281468"/>
    </source>
</evidence>
<feature type="compositionally biased region" description="Basic and acidic residues" evidence="1">
    <location>
        <begin position="73"/>
        <end position="82"/>
    </location>
</feature>
<evidence type="ECO:0000259" key="2">
    <source>
        <dbReference type="Pfam" id="PF01636"/>
    </source>
</evidence>
<feature type="region of interest" description="Disordered" evidence="1">
    <location>
        <begin position="470"/>
        <end position="498"/>
    </location>
</feature>
<evidence type="ECO:0000313" key="3">
    <source>
        <dbReference type="EMBL" id="RMZ13608.1"/>
    </source>
</evidence>
<dbReference type="EMBL" id="QWIQ01000041">
    <property type="protein sequence ID" value="RMZ13608.1"/>
    <property type="molecule type" value="Genomic_DNA"/>
</dbReference>
<proteinExistence type="predicted"/>
<evidence type="ECO:0000256" key="1">
    <source>
        <dbReference type="SAM" id="MobiDB-lite"/>
    </source>
</evidence>
<dbReference type="PANTHER" id="PTHR21310">
    <property type="entry name" value="AMINOGLYCOSIDE PHOSPHOTRANSFERASE-RELATED-RELATED"/>
    <property type="match status" value="1"/>
</dbReference>